<evidence type="ECO:0000313" key="2">
    <source>
        <dbReference type="Proteomes" id="UP000070501"/>
    </source>
</evidence>
<dbReference type="EMBL" id="KQ964322">
    <property type="protein sequence ID" value="KXJ84835.1"/>
    <property type="molecule type" value="Genomic_DNA"/>
</dbReference>
<accession>A0A136IIM7</accession>
<sequence length="204" mass="23398">MALQLARVEDYDPSHDSEAGLRWRRKLLWIGPGGVEYDVCLEFEVVGCRRRVLFWLHWQLVNALVDGSPALRLAQRLWVERDYHAVLGVICDTRGELIPAEIETDAAAPWSCENCATRFIRNLPPTFPRCHRHKLTVEGPAACAQCALDGVSCNWTYNAQRADDLDAEAYERMHPLERWIECDTSPEAIAQWERDQPTARAQRQ</sequence>
<gene>
    <name evidence="1" type="ORF">Micbo1qcDRAFT_210398</name>
</gene>
<protein>
    <submittedName>
        <fullName evidence="1">Uncharacterized protein</fullName>
    </submittedName>
</protein>
<evidence type="ECO:0000313" key="1">
    <source>
        <dbReference type="EMBL" id="KXJ84835.1"/>
    </source>
</evidence>
<reference evidence="2" key="1">
    <citation type="submission" date="2016-02" db="EMBL/GenBank/DDBJ databases">
        <title>Draft genome sequence of Microdochium bolleyi, a fungal endophyte of beachgrass.</title>
        <authorList>
            <consortium name="DOE Joint Genome Institute"/>
            <person name="David A.S."/>
            <person name="May G."/>
            <person name="Haridas S."/>
            <person name="Lim J."/>
            <person name="Wang M."/>
            <person name="Labutti K."/>
            <person name="Lipzen A."/>
            <person name="Barry K."/>
            <person name="Grigoriev I.V."/>
        </authorList>
    </citation>
    <scope>NUCLEOTIDE SEQUENCE [LARGE SCALE GENOMIC DNA]</scope>
    <source>
        <strain evidence="2">J235TASD1</strain>
    </source>
</reference>
<dbReference type="InParanoid" id="A0A136IIM7"/>
<name>A0A136IIM7_9PEZI</name>
<dbReference type="AlphaFoldDB" id="A0A136IIM7"/>
<dbReference type="Proteomes" id="UP000070501">
    <property type="component" value="Unassembled WGS sequence"/>
</dbReference>
<organism evidence="1 2">
    <name type="scientific">Microdochium bolleyi</name>
    <dbReference type="NCBI Taxonomy" id="196109"/>
    <lineage>
        <taxon>Eukaryota</taxon>
        <taxon>Fungi</taxon>
        <taxon>Dikarya</taxon>
        <taxon>Ascomycota</taxon>
        <taxon>Pezizomycotina</taxon>
        <taxon>Sordariomycetes</taxon>
        <taxon>Xylariomycetidae</taxon>
        <taxon>Xylariales</taxon>
        <taxon>Microdochiaceae</taxon>
        <taxon>Microdochium</taxon>
    </lineage>
</organism>
<keyword evidence="2" id="KW-1185">Reference proteome</keyword>
<proteinExistence type="predicted"/>